<name>A0ABY7DLT2_MYAAR</name>
<dbReference type="PANTHER" id="PTHR35558">
    <property type="entry name" value="SGNH_HYDRO DOMAIN-CONTAINING PROTEIN"/>
    <property type="match status" value="1"/>
</dbReference>
<proteinExistence type="predicted"/>
<evidence type="ECO:0000256" key="1">
    <source>
        <dbReference type="SAM" id="MobiDB-lite"/>
    </source>
</evidence>
<feature type="compositionally biased region" description="Polar residues" evidence="1">
    <location>
        <begin position="118"/>
        <end position="136"/>
    </location>
</feature>
<feature type="compositionally biased region" description="Basic residues" evidence="1">
    <location>
        <begin position="74"/>
        <end position="85"/>
    </location>
</feature>
<evidence type="ECO:0000313" key="2">
    <source>
        <dbReference type="EMBL" id="WAQ95960.1"/>
    </source>
</evidence>
<feature type="region of interest" description="Disordered" evidence="1">
    <location>
        <begin position="71"/>
        <end position="136"/>
    </location>
</feature>
<sequence length="275" mass="31104">ELELPHFSPWDLQHLRENNIELVWNKFIGEAASHYFTRTSEDNSTYSKIEQSLYAKYPCIKQEAGTFPWEMKRSSRTRHPAKKKAWSGQPWTLASHHTLPNPETEAVSIQEEHDHLTPLTTRSQAPPTQSQAQVTQTTPAMPELVQMPPNGVQPQPSASNIISSDDDSDEDPMDGAVEAYLNSLLPQGNLQPISTPIISQIKPSIANKIWRNIYIDFTLLLPSAQNSNKFAIQMDKNAQLCIIPTHQAKKIPSIDQWTTAFFRFAAVYLIRRTGC</sequence>
<feature type="non-terminal residue" evidence="2">
    <location>
        <position position="275"/>
    </location>
</feature>
<reference evidence="2" key="1">
    <citation type="submission" date="2022-11" db="EMBL/GenBank/DDBJ databases">
        <title>Centuries of genome instability and evolution in soft-shell clam transmissible cancer (bioRxiv).</title>
        <authorList>
            <person name="Hart S.F.M."/>
            <person name="Yonemitsu M.A."/>
            <person name="Giersch R.M."/>
            <person name="Beal B.F."/>
            <person name="Arriagada G."/>
            <person name="Davis B.W."/>
            <person name="Ostrander E.A."/>
            <person name="Goff S.P."/>
            <person name="Metzger M.J."/>
        </authorList>
    </citation>
    <scope>NUCLEOTIDE SEQUENCE</scope>
    <source>
        <strain evidence="2">MELC-2E11</strain>
        <tissue evidence="2">Siphon/mantle</tissue>
    </source>
</reference>
<dbReference type="Proteomes" id="UP001164746">
    <property type="component" value="Chromosome 2"/>
</dbReference>
<keyword evidence="3" id="KW-1185">Reference proteome</keyword>
<protein>
    <submittedName>
        <fullName evidence="2">Uncharacterized protein</fullName>
    </submittedName>
</protein>
<evidence type="ECO:0000313" key="3">
    <source>
        <dbReference type="Proteomes" id="UP001164746"/>
    </source>
</evidence>
<dbReference type="EMBL" id="CP111013">
    <property type="protein sequence ID" value="WAQ95960.1"/>
    <property type="molecule type" value="Genomic_DNA"/>
</dbReference>
<dbReference type="PANTHER" id="PTHR35558:SF1">
    <property type="entry name" value="ENDONUCLEASE_EXONUCLEASE_PHOSPHATASE DOMAIN-CONTAINING PROTEIN"/>
    <property type="match status" value="1"/>
</dbReference>
<feature type="region of interest" description="Disordered" evidence="1">
    <location>
        <begin position="148"/>
        <end position="171"/>
    </location>
</feature>
<organism evidence="2 3">
    <name type="scientific">Mya arenaria</name>
    <name type="common">Soft-shell clam</name>
    <dbReference type="NCBI Taxonomy" id="6604"/>
    <lineage>
        <taxon>Eukaryota</taxon>
        <taxon>Metazoa</taxon>
        <taxon>Spiralia</taxon>
        <taxon>Lophotrochozoa</taxon>
        <taxon>Mollusca</taxon>
        <taxon>Bivalvia</taxon>
        <taxon>Autobranchia</taxon>
        <taxon>Heteroconchia</taxon>
        <taxon>Euheterodonta</taxon>
        <taxon>Imparidentia</taxon>
        <taxon>Neoheterodontei</taxon>
        <taxon>Myida</taxon>
        <taxon>Myoidea</taxon>
        <taxon>Myidae</taxon>
        <taxon>Mya</taxon>
    </lineage>
</organism>
<gene>
    <name evidence="2" type="ORF">MAR_028650</name>
</gene>
<accession>A0ABY7DLT2</accession>